<name>A0A4Y7REG1_9FIRM</name>
<dbReference type="SUPFAM" id="SSF53795">
    <property type="entry name" value="PEP carboxykinase-like"/>
    <property type="match status" value="1"/>
</dbReference>
<dbReference type="InterPro" id="IPR027417">
    <property type="entry name" value="P-loop_NTPase"/>
</dbReference>
<dbReference type="EMBL" id="QFGA01000001">
    <property type="protein sequence ID" value="TEB07092.1"/>
    <property type="molecule type" value="Genomic_DNA"/>
</dbReference>
<evidence type="ECO:0000313" key="1">
    <source>
        <dbReference type="EMBL" id="TEB07092.1"/>
    </source>
</evidence>
<dbReference type="Proteomes" id="UP000298324">
    <property type="component" value="Unassembled WGS sequence"/>
</dbReference>
<dbReference type="AlphaFoldDB" id="A0A4Y7REG1"/>
<organism evidence="1 2">
    <name type="scientific">Pelotomaculum schinkii</name>
    <dbReference type="NCBI Taxonomy" id="78350"/>
    <lineage>
        <taxon>Bacteria</taxon>
        <taxon>Bacillati</taxon>
        <taxon>Bacillota</taxon>
        <taxon>Clostridia</taxon>
        <taxon>Eubacteriales</taxon>
        <taxon>Desulfotomaculaceae</taxon>
        <taxon>Pelotomaculum</taxon>
    </lineage>
</organism>
<protein>
    <submittedName>
        <fullName evidence="1">Uncharacterized protein</fullName>
    </submittedName>
</protein>
<evidence type="ECO:0000313" key="2">
    <source>
        <dbReference type="Proteomes" id="UP000298324"/>
    </source>
</evidence>
<reference evidence="1 2" key="1">
    <citation type="journal article" date="2018" name="Environ. Microbiol.">
        <title>Novel energy conservation strategies and behaviour of Pelotomaculum schinkii driving syntrophic propionate catabolism.</title>
        <authorList>
            <person name="Hidalgo-Ahumada C.A.P."/>
            <person name="Nobu M.K."/>
            <person name="Narihiro T."/>
            <person name="Tamaki H."/>
            <person name="Liu W.T."/>
            <person name="Kamagata Y."/>
            <person name="Stams A.J.M."/>
            <person name="Imachi H."/>
            <person name="Sousa D.Z."/>
        </authorList>
    </citation>
    <scope>NUCLEOTIDE SEQUENCE [LARGE SCALE GENOMIC DNA]</scope>
    <source>
        <strain evidence="1 2">HH</strain>
    </source>
</reference>
<proteinExistence type="predicted"/>
<accession>A0A4Y7REG1</accession>
<comment type="caution">
    <text evidence="1">The sequence shown here is derived from an EMBL/GenBank/DDBJ whole genome shotgun (WGS) entry which is preliminary data.</text>
</comment>
<gene>
    <name evidence="1" type="ORF">Psch_00634</name>
</gene>
<dbReference type="Gene3D" id="3.40.50.300">
    <property type="entry name" value="P-loop containing nucleotide triphosphate hydrolases"/>
    <property type="match status" value="1"/>
</dbReference>
<keyword evidence="2" id="KW-1185">Reference proteome</keyword>
<sequence length="244" mass="27693">MDTYRIGDVTVQMECSGETLTKQAKPYRTEPLSPGDLPDINIDINSENLKSRKEKYPHLTLNEWEYVQTGFAFYRDILDYDGFGLHSSAVALENRAVLFSGSCGTGKSTHAGLWQQYFGKDKAVIVNDDKPVLRLVKGIFYAYGTPWSGKSTLNANIRVPLGAIVFLQQAKENHIRRLDSKEAIRMLVYQSLHPNNDLDKMNKLLTLIDALLQKTTVYQMDCNISLEAVKLAFDTINHERTEQR</sequence>